<dbReference type="EMBL" id="CP037901">
    <property type="protein sequence ID" value="QBP13516.1"/>
    <property type="molecule type" value="Genomic_DNA"/>
</dbReference>
<name>A0A482J054_9BURK</name>
<dbReference type="OrthoDB" id="8968044at2"/>
<protein>
    <submittedName>
        <fullName evidence="3">Response regulator transcription factor</fullName>
    </submittedName>
</protein>
<dbReference type="InterPro" id="IPR001789">
    <property type="entry name" value="Sig_transdc_resp-reg_receiver"/>
</dbReference>
<dbReference type="Proteomes" id="UP000253772">
    <property type="component" value="Chromosome c2"/>
</dbReference>
<dbReference type="GO" id="GO:0000160">
    <property type="term" value="P:phosphorelay signal transduction system"/>
    <property type="evidence" value="ECO:0007669"/>
    <property type="project" value="InterPro"/>
</dbReference>
<dbReference type="PROSITE" id="PS50110">
    <property type="entry name" value="RESPONSE_REGULATORY"/>
    <property type="match status" value="1"/>
</dbReference>
<comment type="caution">
    <text evidence="1">Lacks conserved residue(s) required for the propagation of feature annotation.</text>
</comment>
<evidence type="ECO:0000256" key="1">
    <source>
        <dbReference type="PROSITE-ProRule" id="PRU00169"/>
    </source>
</evidence>
<gene>
    <name evidence="3" type="ORF">DDF84_028350</name>
</gene>
<dbReference type="AlphaFoldDB" id="A0A482J054"/>
<evidence type="ECO:0000313" key="4">
    <source>
        <dbReference type="Proteomes" id="UP000253772"/>
    </source>
</evidence>
<reference evidence="3 4" key="1">
    <citation type="submission" date="2019-03" db="EMBL/GenBank/DDBJ databases">
        <title>Comparative insights into the high quality Complete genome sequence of highly metal resistant Cupriavidus metallidurans strain BS1 isolated from a gold-copper mine.</title>
        <authorList>
            <person name="Mazhar H.S."/>
            <person name="Rensing C."/>
        </authorList>
    </citation>
    <scope>NUCLEOTIDE SEQUENCE [LARGE SCALE GENOMIC DNA]</scope>
    <source>
        <strain evidence="3 4">BS1</strain>
    </source>
</reference>
<evidence type="ECO:0000313" key="3">
    <source>
        <dbReference type="EMBL" id="QBP13516.1"/>
    </source>
</evidence>
<evidence type="ECO:0000259" key="2">
    <source>
        <dbReference type="PROSITE" id="PS50110"/>
    </source>
</evidence>
<sequence length="136" mass="14774">MTLCTETTSLTVYLIERTPAVRTRQLQMLKTLDGLCVTGAGTDAEADVPQLMALRPDVVLIGLNALEGDSLMRIRSLAGALPESTLIVLANEGTPQMRRACLLAGGKYCFDKTLEVVELRALLLTMADAVLQRREL</sequence>
<proteinExistence type="predicted"/>
<dbReference type="SUPFAM" id="SSF52172">
    <property type="entry name" value="CheY-like"/>
    <property type="match status" value="1"/>
</dbReference>
<feature type="domain" description="Response regulatory" evidence="2">
    <location>
        <begin position="11"/>
        <end position="127"/>
    </location>
</feature>
<organism evidence="3 4">
    <name type="scientific">Cupriavidus metallidurans</name>
    <dbReference type="NCBI Taxonomy" id="119219"/>
    <lineage>
        <taxon>Bacteria</taxon>
        <taxon>Pseudomonadati</taxon>
        <taxon>Pseudomonadota</taxon>
        <taxon>Betaproteobacteria</taxon>
        <taxon>Burkholderiales</taxon>
        <taxon>Burkholderiaceae</taxon>
        <taxon>Cupriavidus</taxon>
    </lineage>
</organism>
<dbReference type="InterPro" id="IPR011006">
    <property type="entry name" value="CheY-like_superfamily"/>
</dbReference>
<accession>A0A482J054</accession>
<dbReference type="Gene3D" id="3.40.50.2300">
    <property type="match status" value="1"/>
</dbReference>